<feature type="non-terminal residue" evidence="1">
    <location>
        <position position="1"/>
    </location>
</feature>
<protein>
    <submittedName>
        <fullName evidence="1">24808_t:CDS:1</fullName>
    </submittedName>
</protein>
<evidence type="ECO:0000313" key="1">
    <source>
        <dbReference type="EMBL" id="CAG8585526.1"/>
    </source>
</evidence>
<dbReference type="EMBL" id="CAJVPY010003231">
    <property type="protein sequence ID" value="CAG8585526.1"/>
    <property type="molecule type" value="Genomic_DNA"/>
</dbReference>
<evidence type="ECO:0000313" key="2">
    <source>
        <dbReference type="Proteomes" id="UP000789405"/>
    </source>
</evidence>
<comment type="caution">
    <text evidence="1">The sequence shown here is derived from an EMBL/GenBank/DDBJ whole genome shotgun (WGS) entry which is preliminary data.</text>
</comment>
<dbReference type="OrthoDB" id="2442740at2759"/>
<accession>A0A9N9BYN0</accession>
<organism evidence="1 2">
    <name type="scientific">Dentiscutata erythropus</name>
    <dbReference type="NCBI Taxonomy" id="1348616"/>
    <lineage>
        <taxon>Eukaryota</taxon>
        <taxon>Fungi</taxon>
        <taxon>Fungi incertae sedis</taxon>
        <taxon>Mucoromycota</taxon>
        <taxon>Glomeromycotina</taxon>
        <taxon>Glomeromycetes</taxon>
        <taxon>Diversisporales</taxon>
        <taxon>Gigasporaceae</taxon>
        <taxon>Dentiscutata</taxon>
    </lineage>
</organism>
<dbReference type="Proteomes" id="UP000789405">
    <property type="component" value="Unassembled WGS sequence"/>
</dbReference>
<keyword evidence="2" id="KW-1185">Reference proteome</keyword>
<name>A0A9N9BYN0_9GLOM</name>
<sequence>MGEKILPLYFNLLPQKPRLPSIPQNLNSATQYLFPCNPKDSTEFRHFVEVLRQHYSFKCVPSDFFVQKQPLPQNPTQVATSKKYSFSINDPMLAKEFLTAIQNKYCFTLPLPEQYIIVNSTNKPELPLIADEVKLVNITTPITSLRVLVETARLLREYYYFKQISANWVNIPQKASIETDCSSLLSTLDEIRAIINYISTPEPIILLATSQQERGSPHIIDISELPVSKWELFNNYVPD</sequence>
<proteinExistence type="predicted"/>
<gene>
    <name evidence="1" type="ORF">DERYTH_LOCUS6904</name>
</gene>
<reference evidence="1" key="1">
    <citation type="submission" date="2021-06" db="EMBL/GenBank/DDBJ databases">
        <authorList>
            <person name="Kallberg Y."/>
            <person name="Tangrot J."/>
            <person name="Rosling A."/>
        </authorList>
    </citation>
    <scope>NUCLEOTIDE SEQUENCE</scope>
    <source>
        <strain evidence="1">MA453B</strain>
    </source>
</reference>
<feature type="non-terminal residue" evidence="1">
    <location>
        <position position="239"/>
    </location>
</feature>
<dbReference type="AlphaFoldDB" id="A0A9N9BYN0"/>